<dbReference type="Proteomes" id="UP000190648">
    <property type="component" value="Unassembled WGS sequence"/>
</dbReference>
<keyword evidence="2" id="KW-1185">Reference proteome</keyword>
<dbReference type="AlphaFoldDB" id="A0A1V4K1K0"/>
<proteinExistence type="predicted"/>
<evidence type="ECO:0000313" key="1">
    <source>
        <dbReference type="EMBL" id="OPJ78348.1"/>
    </source>
</evidence>
<sequence length="68" mass="7535">MVKILGEKSCSAVTHKGPHAADTLSGSRWKHCVDVRNSRHNRAQKSRDKEKLVPSLRTLRAACKQSAP</sequence>
<accession>A0A1V4K1K0</accession>
<comment type="caution">
    <text evidence="1">The sequence shown here is derived from an EMBL/GenBank/DDBJ whole genome shotgun (WGS) entry which is preliminary data.</text>
</comment>
<protein>
    <submittedName>
        <fullName evidence="1">Uncharacterized protein</fullName>
    </submittedName>
</protein>
<gene>
    <name evidence="1" type="ORF">AV530_015291</name>
</gene>
<evidence type="ECO:0000313" key="2">
    <source>
        <dbReference type="Proteomes" id="UP000190648"/>
    </source>
</evidence>
<organism evidence="1 2">
    <name type="scientific">Patagioenas fasciata monilis</name>
    <dbReference type="NCBI Taxonomy" id="372326"/>
    <lineage>
        <taxon>Eukaryota</taxon>
        <taxon>Metazoa</taxon>
        <taxon>Chordata</taxon>
        <taxon>Craniata</taxon>
        <taxon>Vertebrata</taxon>
        <taxon>Euteleostomi</taxon>
        <taxon>Archelosauria</taxon>
        <taxon>Archosauria</taxon>
        <taxon>Dinosauria</taxon>
        <taxon>Saurischia</taxon>
        <taxon>Theropoda</taxon>
        <taxon>Coelurosauria</taxon>
        <taxon>Aves</taxon>
        <taxon>Neognathae</taxon>
        <taxon>Neoaves</taxon>
        <taxon>Columbimorphae</taxon>
        <taxon>Columbiformes</taxon>
        <taxon>Columbidae</taxon>
        <taxon>Patagioenas</taxon>
    </lineage>
</organism>
<reference evidence="1 2" key="1">
    <citation type="submission" date="2016-02" db="EMBL/GenBank/DDBJ databases">
        <title>Band-tailed pigeon sequencing and assembly.</title>
        <authorList>
            <person name="Soares A.E."/>
            <person name="Novak B.J."/>
            <person name="Rice E.S."/>
            <person name="O'Connell B."/>
            <person name="Chang D."/>
            <person name="Weber S."/>
            <person name="Shapiro B."/>
        </authorList>
    </citation>
    <scope>NUCLEOTIDE SEQUENCE [LARGE SCALE GENOMIC DNA]</scope>
    <source>
        <strain evidence="1">BTP2013</strain>
        <tissue evidence="1">Blood</tissue>
    </source>
</reference>
<name>A0A1V4K1K0_PATFA</name>
<dbReference type="EMBL" id="LSYS01005191">
    <property type="protein sequence ID" value="OPJ78348.1"/>
    <property type="molecule type" value="Genomic_DNA"/>
</dbReference>